<gene>
    <name evidence="6" type="ORF">TRITD_6Av1G152650</name>
</gene>
<dbReference type="EMBL" id="LT934121">
    <property type="protein sequence ID" value="VAI47462.1"/>
    <property type="molecule type" value="Genomic_DNA"/>
</dbReference>
<comment type="similarity">
    <text evidence="1">Belongs to the remorin family.</text>
</comment>
<dbReference type="PANTHER" id="PTHR31775:SF39">
    <property type="entry name" value="REMORIN"/>
    <property type="match status" value="1"/>
</dbReference>
<feature type="region of interest" description="Disordered" evidence="3">
    <location>
        <begin position="1"/>
        <end position="42"/>
    </location>
</feature>
<dbReference type="InterPro" id="IPR005518">
    <property type="entry name" value="Remorin_N"/>
</dbReference>
<evidence type="ECO:0000256" key="2">
    <source>
        <dbReference type="SAM" id="Coils"/>
    </source>
</evidence>
<evidence type="ECO:0000256" key="1">
    <source>
        <dbReference type="ARBA" id="ARBA00005711"/>
    </source>
</evidence>
<accession>A0A9R0Y2A2</accession>
<evidence type="ECO:0000313" key="6">
    <source>
        <dbReference type="EMBL" id="VAI47462.1"/>
    </source>
</evidence>
<evidence type="ECO:0000259" key="4">
    <source>
        <dbReference type="Pfam" id="PF03763"/>
    </source>
</evidence>
<evidence type="ECO:0008006" key="8">
    <source>
        <dbReference type="Google" id="ProtNLM"/>
    </source>
</evidence>
<dbReference type="OMA" id="AIGAWED"/>
<evidence type="ECO:0000313" key="7">
    <source>
        <dbReference type="Proteomes" id="UP000324705"/>
    </source>
</evidence>
<feature type="domain" description="Remorin N-terminal" evidence="5">
    <location>
        <begin position="18"/>
        <end position="77"/>
    </location>
</feature>
<dbReference type="InterPro" id="IPR005516">
    <property type="entry name" value="Remorin_C"/>
</dbReference>
<evidence type="ECO:0000256" key="3">
    <source>
        <dbReference type="SAM" id="MobiDB-lite"/>
    </source>
</evidence>
<name>A0A9R0Y2A2_TRITD</name>
<sequence length="193" mass="20945">MAGEEAKKAVPAAAAPEAAAEKDVPVVIPPPPGAKPPAVADDSKALVVVDSKAAEKPHPEKNIHRGSHERDVALAKVETEKMSSLIKAWVENEKAKAENKAAKKLSSILSWENTKKAAIDAQLKRKEEELEKKKAEYAEKMKNRKAIAHREAEEKRAMVVARRGEEVLKAEEMAAKYRATGLAPKKLLGCFGA</sequence>
<feature type="coiled-coil region" evidence="2">
    <location>
        <begin position="116"/>
        <end position="158"/>
    </location>
</feature>
<organism evidence="6 7">
    <name type="scientific">Triticum turgidum subsp. durum</name>
    <name type="common">Durum wheat</name>
    <name type="synonym">Triticum durum</name>
    <dbReference type="NCBI Taxonomy" id="4567"/>
    <lineage>
        <taxon>Eukaryota</taxon>
        <taxon>Viridiplantae</taxon>
        <taxon>Streptophyta</taxon>
        <taxon>Embryophyta</taxon>
        <taxon>Tracheophyta</taxon>
        <taxon>Spermatophyta</taxon>
        <taxon>Magnoliopsida</taxon>
        <taxon>Liliopsida</taxon>
        <taxon>Poales</taxon>
        <taxon>Poaceae</taxon>
        <taxon>BOP clade</taxon>
        <taxon>Pooideae</taxon>
        <taxon>Triticodae</taxon>
        <taxon>Triticeae</taxon>
        <taxon>Triticinae</taxon>
        <taxon>Triticum</taxon>
    </lineage>
</organism>
<feature type="compositionally biased region" description="Low complexity" evidence="3">
    <location>
        <begin position="9"/>
        <end position="18"/>
    </location>
</feature>
<evidence type="ECO:0000259" key="5">
    <source>
        <dbReference type="Pfam" id="PF03766"/>
    </source>
</evidence>
<keyword evidence="7" id="KW-1185">Reference proteome</keyword>
<dbReference type="Proteomes" id="UP000324705">
    <property type="component" value="Chromosome 6A"/>
</dbReference>
<reference evidence="6 7" key="1">
    <citation type="submission" date="2017-09" db="EMBL/GenBank/DDBJ databases">
        <authorList>
            <consortium name="International Durum Wheat Genome Sequencing Consortium (IDWGSC)"/>
            <person name="Milanesi L."/>
        </authorList>
    </citation>
    <scope>NUCLEOTIDE SEQUENCE [LARGE SCALE GENOMIC DNA]</scope>
    <source>
        <strain evidence="7">cv. Svevo</strain>
    </source>
</reference>
<protein>
    <recommendedName>
        <fullName evidence="8">Remorin C-terminal domain-containing protein</fullName>
    </recommendedName>
</protein>
<dbReference type="PANTHER" id="PTHR31775">
    <property type="entry name" value="OS02G0117200 PROTEIN"/>
    <property type="match status" value="1"/>
</dbReference>
<keyword evidence="2" id="KW-0175">Coiled coil</keyword>
<dbReference type="AlphaFoldDB" id="A0A9R0Y2A2"/>
<dbReference type="Pfam" id="PF03763">
    <property type="entry name" value="Remorin_C"/>
    <property type="match status" value="1"/>
</dbReference>
<dbReference type="Gramene" id="TRITD6Av1G152650.2">
    <property type="protein sequence ID" value="TRITD6Av1G152650.2"/>
    <property type="gene ID" value="TRITD6Av1G152650"/>
</dbReference>
<dbReference type="Pfam" id="PF03766">
    <property type="entry name" value="Remorin_N"/>
    <property type="match status" value="1"/>
</dbReference>
<proteinExistence type="inferred from homology"/>
<feature type="domain" description="Remorin C-terminal" evidence="4">
    <location>
        <begin position="81"/>
        <end position="186"/>
    </location>
</feature>